<keyword evidence="1" id="KW-0472">Membrane</keyword>
<feature type="transmembrane region" description="Helical" evidence="1">
    <location>
        <begin position="255"/>
        <end position="272"/>
    </location>
</feature>
<proteinExistence type="predicted"/>
<feature type="transmembrane region" description="Helical" evidence="1">
    <location>
        <begin position="20"/>
        <end position="38"/>
    </location>
</feature>
<evidence type="ECO:0000313" key="3">
    <source>
        <dbReference type="Proteomes" id="UP000739538"/>
    </source>
</evidence>
<keyword evidence="1" id="KW-0812">Transmembrane</keyword>
<dbReference type="EMBL" id="JAGQHS010000081">
    <property type="protein sequence ID" value="MCA9757100.1"/>
    <property type="molecule type" value="Genomic_DNA"/>
</dbReference>
<gene>
    <name evidence="2" type="ORF">KDA27_14950</name>
</gene>
<protein>
    <submittedName>
        <fullName evidence="2">Uncharacterized protein</fullName>
    </submittedName>
</protein>
<keyword evidence="1" id="KW-1133">Transmembrane helix</keyword>
<dbReference type="AlphaFoldDB" id="A0A956SE29"/>
<sequence>MMDRILAFLERLMSIDRRWLYLAVAIAVAVPVLKPIGLPVKVSDETRDFFAELEALHEGDVILFSFDYEADTNAELDPMSRVVWDYCFSRGIKIVALTLYPGGVGIAENIMNEAAEKYGKEYGVDYVFLGFNADWSGTMLRMGESFRLTYPAEQYGRATSEIPLLQIADKYADTPLLVSIASSSYAEYWAIWAGGKFDQKIVTGNTAVQAVLVYPYYQAGQILGFLGGLKGAAELETLTNLPGDATRGMDSQSTGHGLMVLFILLGNLAYLAQKLRQRRAV</sequence>
<name>A0A956SE29_UNCEI</name>
<comment type="caution">
    <text evidence="2">The sequence shown here is derived from an EMBL/GenBank/DDBJ whole genome shotgun (WGS) entry which is preliminary data.</text>
</comment>
<organism evidence="2 3">
    <name type="scientific">Eiseniibacteriota bacterium</name>
    <dbReference type="NCBI Taxonomy" id="2212470"/>
    <lineage>
        <taxon>Bacteria</taxon>
        <taxon>Candidatus Eiseniibacteriota</taxon>
    </lineage>
</organism>
<reference evidence="2" key="2">
    <citation type="journal article" date="2021" name="Microbiome">
        <title>Successional dynamics and alternative stable states in a saline activated sludge microbial community over 9 years.</title>
        <authorList>
            <person name="Wang Y."/>
            <person name="Ye J."/>
            <person name="Ju F."/>
            <person name="Liu L."/>
            <person name="Boyd J.A."/>
            <person name="Deng Y."/>
            <person name="Parks D.H."/>
            <person name="Jiang X."/>
            <person name="Yin X."/>
            <person name="Woodcroft B.J."/>
            <person name="Tyson G.W."/>
            <person name="Hugenholtz P."/>
            <person name="Polz M.F."/>
            <person name="Zhang T."/>
        </authorList>
    </citation>
    <scope>NUCLEOTIDE SEQUENCE</scope>
    <source>
        <strain evidence="2">HKST-UBA02</strain>
    </source>
</reference>
<accession>A0A956SE29</accession>
<evidence type="ECO:0000313" key="2">
    <source>
        <dbReference type="EMBL" id="MCA9757100.1"/>
    </source>
</evidence>
<evidence type="ECO:0000256" key="1">
    <source>
        <dbReference type="SAM" id="Phobius"/>
    </source>
</evidence>
<reference evidence="2" key="1">
    <citation type="submission" date="2020-04" db="EMBL/GenBank/DDBJ databases">
        <authorList>
            <person name="Zhang T."/>
        </authorList>
    </citation>
    <scope>NUCLEOTIDE SEQUENCE</scope>
    <source>
        <strain evidence="2">HKST-UBA02</strain>
    </source>
</reference>
<dbReference type="Proteomes" id="UP000739538">
    <property type="component" value="Unassembled WGS sequence"/>
</dbReference>